<name>A0A2Z4NCM2_9BACT</name>
<dbReference type="InterPro" id="IPR015797">
    <property type="entry name" value="NUDIX_hydrolase-like_dom_sf"/>
</dbReference>
<dbReference type="RefSeq" id="WP_033178742.1">
    <property type="nucleotide sequence ID" value="NZ_CP030140.1"/>
</dbReference>
<dbReference type="GO" id="GO:0006167">
    <property type="term" value="P:AMP biosynthetic process"/>
    <property type="evidence" value="ECO:0007669"/>
    <property type="project" value="TreeGrafter"/>
</dbReference>
<dbReference type="SUPFAM" id="SSF55811">
    <property type="entry name" value="Nudix"/>
    <property type="match status" value="1"/>
</dbReference>
<organism evidence="8 9">
    <name type="scientific">[Mycoplasma] anseris</name>
    <dbReference type="NCBI Taxonomy" id="92400"/>
    <lineage>
        <taxon>Bacteria</taxon>
        <taxon>Bacillati</taxon>
        <taxon>Mycoplasmatota</taxon>
        <taxon>Mycoplasmoidales</taxon>
        <taxon>Metamycoplasmataceae</taxon>
        <taxon>Metamycoplasma</taxon>
    </lineage>
</organism>
<evidence type="ECO:0000256" key="6">
    <source>
        <dbReference type="RuleBase" id="RU003476"/>
    </source>
</evidence>
<dbReference type="KEGG" id="mane:DP065_00905"/>
<dbReference type="InterPro" id="IPR020476">
    <property type="entry name" value="Nudix_hydrolase"/>
</dbReference>
<keyword evidence="4 6" id="KW-0378">Hydrolase</keyword>
<dbReference type="PROSITE" id="PS00893">
    <property type="entry name" value="NUDIX_BOX"/>
    <property type="match status" value="1"/>
</dbReference>
<dbReference type="GO" id="GO:0004081">
    <property type="term" value="F:bis(5'-nucleosyl)-tetraphosphatase (asymmetrical) activity"/>
    <property type="evidence" value="ECO:0007669"/>
    <property type="project" value="TreeGrafter"/>
</dbReference>
<dbReference type="InterPro" id="IPR051325">
    <property type="entry name" value="Nudix_hydrolase_domain"/>
</dbReference>
<evidence type="ECO:0000256" key="4">
    <source>
        <dbReference type="ARBA" id="ARBA00022801"/>
    </source>
</evidence>
<dbReference type="InterPro" id="IPR003565">
    <property type="entry name" value="Tetra_PHTase"/>
</dbReference>
<dbReference type="Gene3D" id="3.90.79.10">
    <property type="entry name" value="Nucleoside Triphosphate Pyrophosphohydrolase"/>
    <property type="match status" value="1"/>
</dbReference>
<evidence type="ECO:0000256" key="2">
    <source>
        <dbReference type="ARBA" id="ARBA00018911"/>
    </source>
</evidence>
<proteinExistence type="inferred from homology"/>
<dbReference type="PROSITE" id="PS51462">
    <property type="entry name" value="NUDIX"/>
    <property type="match status" value="1"/>
</dbReference>
<dbReference type="Proteomes" id="UP000250218">
    <property type="component" value="Chromosome"/>
</dbReference>
<gene>
    <name evidence="8" type="ORF">DP065_00905</name>
</gene>
<evidence type="ECO:0000256" key="5">
    <source>
        <dbReference type="ARBA" id="ARBA00032644"/>
    </source>
</evidence>
<evidence type="ECO:0000259" key="7">
    <source>
        <dbReference type="PROSITE" id="PS51462"/>
    </source>
</evidence>
<dbReference type="GO" id="GO:0000166">
    <property type="term" value="F:nucleotide binding"/>
    <property type="evidence" value="ECO:0007669"/>
    <property type="project" value="UniProtKB-KW"/>
</dbReference>
<dbReference type="EMBL" id="CP030140">
    <property type="protein sequence ID" value="AWX69314.1"/>
    <property type="molecule type" value="Genomic_DNA"/>
</dbReference>
<evidence type="ECO:0000313" key="9">
    <source>
        <dbReference type="Proteomes" id="UP000250218"/>
    </source>
</evidence>
<keyword evidence="9" id="KW-1185">Reference proteome</keyword>
<evidence type="ECO:0000256" key="1">
    <source>
        <dbReference type="ARBA" id="ARBA00005582"/>
    </source>
</evidence>
<accession>A0A2Z4NCM2</accession>
<dbReference type="InterPro" id="IPR000086">
    <property type="entry name" value="NUDIX_hydrolase_dom"/>
</dbReference>
<evidence type="ECO:0000256" key="3">
    <source>
        <dbReference type="ARBA" id="ARBA00022741"/>
    </source>
</evidence>
<dbReference type="PRINTS" id="PR00502">
    <property type="entry name" value="NUDIXFAMILY"/>
</dbReference>
<comment type="similarity">
    <text evidence="1 6">Belongs to the Nudix hydrolase family.</text>
</comment>
<dbReference type="GO" id="GO:0006754">
    <property type="term" value="P:ATP biosynthetic process"/>
    <property type="evidence" value="ECO:0007669"/>
    <property type="project" value="TreeGrafter"/>
</dbReference>
<dbReference type="PANTHER" id="PTHR21340:SF0">
    <property type="entry name" value="BIS(5'-NUCLEOSYL)-TETRAPHOSPHATASE [ASYMMETRICAL]"/>
    <property type="match status" value="1"/>
</dbReference>
<evidence type="ECO:0000313" key="8">
    <source>
        <dbReference type="EMBL" id="AWX69314.1"/>
    </source>
</evidence>
<dbReference type="CDD" id="cd03428">
    <property type="entry name" value="NUDIX_Ap4A_Nudt2"/>
    <property type="match status" value="1"/>
</dbReference>
<sequence length="141" mass="16461">MRKEKSCGAIVFKNNGSQLEVLLVEQNAGHWGFPKGHVEPAETEKETAIREVKEETNIDIKILDDFKEVNTYSPYLLTIKDVIYFIGLPTSFQLINQEEEIKVVEWVNIKNAKSRITYEEDVKILNKAIEFYFKNNFLKKF</sequence>
<dbReference type="InterPro" id="IPR020084">
    <property type="entry name" value="NUDIX_hydrolase_CS"/>
</dbReference>
<protein>
    <recommendedName>
        <fullName evidence="2">Bis(5'-nucleosyl)-tetraphosphatase [asymmetrical]</fullName>
    </recommendedName>
    <alternativeName>
        <fullName evidence="5">Diadenosine 5',5'''-P1,P4-tetraphosphate asymmetrical hydrolase</fullName>
    </alternativeName>
</protein>
<dbReference type="PANTHER" id="PTHR21340">
    <property type="entry name" value="DIADENOSINE 5,5-P1,P4-TETRAPHOSPHATE PYROPHOSPHOHYDROLASE MUTT"/>
    <property type="match status" value="1"/>
</dbReference>
<keyword evidence="3" id="KW-0547">Nucleotide-binding</keyword>
<dbReference type="AlphaFoldDB" id="A0A2Z4NCM2"/>
<feature type="domain" description="Nudix hydrolase" evidence="7">
    <location>
        <begin position="2"/>
        <end position="129"/>
    </location>
</feature>
<dbReference type="Pfam" id="PF00293">
    <property type="entry name" value="NUDIX"/>
    <property type="match status" value="1"/>
</dbReference>
<reference evidence="9" key="1">
    <citation type="submission" date="2018-06" db="EMBL/GenBank/DDBJ databases">
        <title>Complete genome sequences of Mycoplasma anatis, M. anseris and M. cloacale type strains.</title>
        <authorList>
            <person name="Grozner D."/>
            <person name="Forro B."/>
            <person name="Sulyok K.M."/>
            <person name="Marton S."/>
            <person name="Kreizinger Z."/>
            <person name="Banyai K."/>
            <person name="Gyuranecz M."/>
        </authorList>
    </citation>
    <scope>NUCLEOTIDE SEQUENCE [LARGE SCALE GENOMIC DNA]</scope>
    <source>
        <strain evidence="9">ATCC 49234</strain>
    </source>
</reference>